<dbReference type="Proteomes" id="UP000031192">
    <property type="component" value="Unassembled WGS sequence"/>
</dbReference>
<dbReference type="AlphaFoldDB" id="A0A0B4G3A8"/>
<organism evidence="2 3">
    <name type="scientific">Metarhizium guizhouense (strain ARSEF 977)</name>
    <dbReference type="NCBI Taxonomy" id="1276136"/>
    <lineage>
        <taxon>Eukaryota</taxon>
        <taxon>Fungi</taxon>
        <taxon>Dikarya</taxon>
        <taxon>Ascomycota</taxon>
        <taxon>Pezizomycotina</taxon>
        <taxon>Sordariomycetes</taxon>
        <taxon>Hypocreomycetidae</taxon>
        <taxon>Hypocreales</taxon>
        <taxon>Clavicipitaceae</taxon>
        <taxon>Metarhizium</taxon>
    </lineage>
</organism>
<dbReference type="EMBL" id="AZNH01000225">
    <property type="protein sequence ID" value="KID81025.1"/>
    <property type="molecule type" value="Genomic_DNA"/>
</dbReference>
<accession>A0A0B4G3A8</accession>
<evidence type="ECO:0000313" key="2">
    <source>
        <dbReference type="EMBL" id="KID81025.1"/>
    </source>
</evidence>
<name>A0A0B4G3A8_METGA</name>
<reference evidence="2 3" key="1">
    <citation type="journal article" date="2014" name="Proc. Natl. Acad. Sci. U.S.A.">
        <title>Trajectory and genomic determinants of fungal-pathogen speciation and host adaptation.</title>
        <authorList>
            <person name="Hu X."/>
            <person name="Xiao G."/>
            <person name="Zheng P."/>
            <person name="Shang Y."/>
            <person name="Su Y."/>
            <person name="Zhang X."/>
            <person name="Liu X."/>
            <person name="Zhan S."/>
            <person name="St Leger R.J."/>
            <person name="Wang C."/>
        </authorList>
    </citation>
    <scope>NUCLEOTIDE SEQUENCE [LARGE SCALE GENOMIC DNA]</scope>
    <source>
        <strain evidence="2 3">ARSEF 977</strain>
    </source>
</reference>
<proteinExistence type="predicted"/>
<keyword evidence="3" id="KW-1185">Reference proteome</keyword>
<sequence>MRLKYFLAVLGFAVMAAGYSLPGAYERMLYYNAYKLDKMAGGSKIASGCSKSGICNFDDFIHFIEGRKPGKVVAITPNEFPAIKQTAQRLQDLGKTGPVLVGRIMNDAQSYPDLLKKLGQRLEGLLTKSSGFEHKTLKGAELDKEVANIKSNIIESMKRVFDARFRATIDSFRPYEIFKVVIADGGKGIDFTATVEANEGSITEQKLQEIWEGYVKERPVTEALVKEFKPLADYKPVIQEKASGFVDLDATFSESLKDISGMTKKWLRGRYKENIAGNHQENLRELEGAIQKIEPLVCGPSGGAKREVGGFLAKRMMTPCGPWDVPELDEYLKGTTTPKQALRAQRANSVSLQEFEASVVQGEHKVPKTWAEKGIKTLKDARTKLVGHQPFELSSPRLRPGNGGRATTGGLGKAASFAGAALWVKDVTQAFVENMTALDRAATLTSIIPFVGCVLSTAAAVQNNVNTGLIVLDAVLCNIADALLLGPLAPFGFILHLARAVIHFFIGPPGPPTMEEIIEGRNTAWDKFLADCFSYIYSHEFSYPDQSFASKLESAFAIDAVAVLTDAADRIGALNASSSADLYDADADPEMDLEDLEMGSQEAIGKIRAERGNVIARRQRQYLLGILDEFVNGTAFSLTAAASEASSQFIELINSEEFIKKYRNPEGTIVIKQGYIDGGHKTDRYSIMRKTVKKTTKHLQSRPLPLPQTLDVAFVLGQSKGMKFAQRDTLSLYSFFNVEITEALTEPTDPLFRYWVLVRHTLQLIKLIQGRIKENELDGSFFPVEDAELLRRFRLLIAMRLGKLYEDVKVEALDERSRSSRFILSPTAPPIIINPYIPPIPEHPNNALLVSLALGLTTAVNDYVFSKEVTECLEKETFTIRAKNLRAIQQQFQKVQQVIKKLPKKIYASPTTPSQLLENHKPACVELGPSAEECTTIIEGCYSADNTTDEFVGNCIRSVVLPPESARKRIAVQYRELCNTFQSMQACGYALANCIKIHTGSRWEVLAECAAPAAHVNATATPPTTS</sequence>
<comment type="caution">
    <text evidence="2">The sequence shown here is derived from an EMBL/GenBank/DDBJ whole genome shotgun (WGS) entry which is preliminary data.</text>
</comment>
<evidence type="ECO:0000313" key="3">
    <source>
        <dbReference type="Proteomes" id="UP000031192"/>
    </source>
</evidence>
<evidence type="ECO:0000256" key="1">
    <source>
        <dbReference type="SAM" id="SignalP"/>
    </source>
</evidence>
<feature type="chain" id="PRO_5002088300" evidence="1">
    <location>
        <begin position="19"/>
        <end position="1026"/>
    </location>
</feature>
<feature type="signal peptide" evidence="1">
    <location>
        <begin position="1"/>
        <end position="18"/>
    </location>
</feature>
<keyword evidence="1" id="KW-0732">Signal</keyword>
<dbReference type="HOGENOM" id="CLU_323891_0_0_1"/>
<gene>
    <name evidence="2" type="ORF">MGU_11578</name>
</gene>
<protein>
    <submittedName>
        <fullName evidence="2">Heat-labile enterotoxin, A chain</fullName>
    </submittedName>
</protein>
<dbReference type="Gene3D" id="1.10.490.40">
    <property type="entry name" value="Diphtheria toxin, translocation domain"/>
    <property type="match status" value="1"/>
</dbReference>